<dbReference type="OrthoDB" id="10399904at2759"/>
<dbReference type="AlphaFoldDB" id="J3PAV0"/>
<evidence type="ECO:0000313" key="3">
    <source>
        <dbReference type="Proteomes" id="UP000006039"/>
    </source>
</evidence>
<dbReference type="RefSeq" id="XP_009226763.1">
    <property type="nucleotide sequence ID" value="XM_009228499.1"/>
</dbReference>
<accession>J3PAV0</accession>
<reference evidence="2" key="5">
    <citation type="submission" date="2018-04" db="UniProtKB">
        <authorList>
            <consortium name="EnsemblFungi"/>
        </authorList>
    </citation>
    <scope>IDENTIFICATION</scope>
    <source>
        <strain evidence="2">R3-111a-1</strain>
    </source>
</reference>
<proteinExistence type="predicted"/>
<dbReference type="HOGENOM" id="CLU_2812909_0_0_1"/>
<dbReference type="Proteomes" id="UP000006039">
    <property type="component" value="Unassembled WGS sequence"/>
</dbReference>
<reference evidence="1" key="3">
    <citation type="submission" date="2010-09" db="EMBL/GenBank/DDBJ databases">
        <title>Annotation of Gaeumannomyces graminis var. tritici R3-111a-1.</title>
        <authorList>
            <consortium name="The Broad Institute Genome Sequencing Platform"/>
            <person name="Ma L.-J."/>
            <person name="Dead R."/>
            <person name="Young S.K."/>
            <person name="Zeng Q."/>
            <person name="Gargeya S."/>
            <person name="Fitzgerald M."/>
            <person name="Haas B."/>
            <person name="Abouelleil A."/>
            <person name="Alvarado L."/>
            <person name="Arachchi H.M."/>
            <person name="Berlin A."/>
            <person name="Brown A."/>
            <person name="Chapman S.B."/>
            <person name="Chen Z."/>
            <person name="Dunbar C."/>
            <person name="Freedman E."/>
            <person name="Gearin G."/>
            <person name="Gellesch M."/>
            <person name="Goldberg J."/>
            <person name="Griggs A."/>
            <person name="Gujja S."/>
            <person name="Heiman D."/>
            <person name="Howarth C."/>
            <person name="Larson L."/>
            <person name="Lui A."/>
            <person name="MacDonald P.J.P."/>
            <person name="Mehta T."/>
            <person name="Montmayeur A."/>
            <person name="Murphy C."/>
            <person name="Neiman D."/>
            <person name="Pearson M."/>
            <person name="Priest M."/>
            <person name="Roberts A."/>
            <person name="Saif S."/>
            <person name="Shea T."/>
            <person name="Shenoy N."/>
            <person name="Sisk P."/>
            <person name="Stolte C."/>
            <person name="Sykes S."/>
            <person name="Yandava C."/>
            <person name="Wortman J."/>
            <person name="Nusbaum C."/>
            <person name="Birren B."/>
        </authorList>
    </citation>
    <scope>NUCLEOTIDE SEQUENCE</scope>
    <source>
        <strain evidence="1">R3-111a-1</strain>
    </source>
</reference>
<reference evidence="1" key="2">
    <citation type="submission" date="2010-07" db="EMBL/GenBank/DDBJ databases">
        <authorList>
            <consortium name="The Broad Institute Genome Sequencing Platform"/>
            <consortium name="Broad Institute Genome Sequencing Center for Infectious Disease"/>
            <person name="Ma L.-J."/>
            <person name="Dead R."/>
            <person name="Young S."/>
            <person name="Zeng Q."/>
            <person name="Koehrsen M."/>
            <person name="Alvarado L."/>
            <person name="Berlin A."/>
            <person name="Chapman S.B."/>
            <person name="Chen Z."/>
            <person name="Freedman E."/>
            <person name="Gellesch M."/>
            <person name="Goldberg J."/>
            <person name="Griggs A."/>
            <person name="Gujja S."/>
            <person name="Heilman E.R."/>
            <person name="Heiman D."/>
            <person name="Hepburn T."/>
            <person name="Howarth C."/>
            <person name="Jen D."/>
            <person name="Larson L."/>
            <person name="Mehta T."/>
            <person name="Neiman D."/>
            <person name="Pearson M."/>
            <person name="Roberts A."/>
            <person name="Saif S."/>
            <person name="Shea T."/>
            <person name="Shenoy N."/>
            <person name="Sisk P."/>
            <person name="Stolte C."/>
            <person name="Sykes S."/>
            <person name="Walk T."/>
            <person name="White J."/>
            <person name="Yandava C."/>
            <person name="Haas B."/>
            <person name="Nusbaum C."/>
            <person name="Birren B."/>
        </authorList>
    </citation>
    <scope>NUCLEOTIDE SEQUENCE</scope>
    <source>
        <strain evidence="1">R3-111a-1</strain>
    </source>
</reference>
<dbReference type="VEuPathDB" id="FungiDB:GGTG_10625"/>
<dbReference type="EnsemblFungi" id="EJT71366">
    <property type="protein sequence ID" value="EJT71366"/>
    <property type="gene ID" value="GGTG_10625"/>
</dbReference>
<dbReference type="eggNOG" id="ENOG502RNDI">
    <property type="taxonomic scope" value="Eukaryota"/>
</dbReference>
<reference evidence="3" key="1">
    <citation type="submission" date="2010-07" db="EMBL/GenBank/DDBJ databases">
        <title>The genome sequence of Gaeumannomyces graminis var. tritici strain R3-111a-1.</title>
        <authorList>
            <consortium name="The Broad Institute Genome Sequencing Platform"/>
            <person name="Ma L.-J."/>
            <person name="Dead R."/>
            <person name="Young S."/>
            <person name="Zeng Q."/>
            <person name="Koehrsen M."/>
            <person name="Alvarado L."/>
            <person name="Berlin A."/>
            <person name="Chapman S.B."/>
            <person name="Chen Z."/>
            <person name="Freedman E."/>
            <person name="Gellesch M."/>
            <person name="Goldberg J."/>
            <person name="Griggs A."/>
            <person name="Gujja S."/>
            <person name="Heilman E.R."/>
            <person name="Heiman D."/>
            <person name="Hepburn T."/>
            <person name="Howarth C."/>
            <person name="Jen D."/>
            <person name="Larson L."/>
            <person name="Mehta T."/>
            <person name="Neiman D."/>
            <person name="Pearson M."/>
            <person name="Roberts A."/>
            <person name="Saif S."/>
            <person name="Shea T."/>
            <person name="Shenoy N."/>
            <person name="Sisk P."/>
            <person name="Stolte C."/>
            <person name="Sykes S."/>
            <person name="Walk T."/>
            <person name="White J."/>
            <person name="Yandava C."/>
            <person name="Haas B."/>
            <person name="Nusbaum C."/>
            <person name="Birren B."/>
        </authorList>
    </citation>
    <scope>NUCLEOTIDE SEQUENCE [LARGE SCALE GENOMIC DNA]</scope>
    <source>
        <strain evidence="3">R3-111a-1</strain>
    </source>
</reference>
<evidence type="ECO:0000313" key="2">
    <source>
        <dbReference type="EnsemblFungi" id="EJT71366"/>
    </source>
</evidence>
<name>J3PAV0_GAET3</name>
<keyword evidence="3" id="KW-1185">Reference proteome</keyword>
<reference evidence="2" key="4">
    <citation type="journal article" date="2015" name="G3 (Bethesda)">
        <title>Genome sequences of three phytopathogenic species of the Magnaporthaceae family of fungi.</title>
        <authorList>
            <person name="Okagaki L.H."/>
            <person name="Nunes C.C."/>
            <person name="Sailsbery J."/>
            <person name="Clay B."/>
            <person name="Brown D."/>
            <person name="John T."/>
            <person name="Oh Y."/>
            <person name="Young N."/>
            <person name="Fitzgerald M."/>
            <person name="Haas B.J."/>
            <person name="Zeng Q."/>
            <person name="Young S."/>
            <person name="Adiconis X."/>
            <person name="Fan L."/>
            <person name="Levin J.Z."/>
            <person name="Mitchell T.K."/>
            <person name="Okubara P.A."/>
            <person name="Farman M.L."/>
            <person name="Kohn L.M."/>
            <person name="Birren B."/>
            <person name="Ma L.-J."/>
            <person name="Dean R.A."/>
        </authorList>
    </citation>
    <scope>NUCLEOTIDE SEQUENCE</scope>
    <source>
        <strain evidence="2">R3-111a-1</strain>
    </source>
</reference>
<sequence length="68" mass="8294">MSTDVYWTTRKYRLLKERAEEYLTERLGKPIVLEPTENEMFYALIPRDLTKEELKHINTKLRWKRPPG</sequence>
<gene>
    <name evidence="2" type="primary">20351083</name>
    <name evidence="1" type="ORF">GGTG_10625</name>
</gene>
<organism evidence="1">
    <name type="scientific">Gaeumannomyces tritici (strain R3-111a-1)</name>
    <name type="common">Wheat and barley take-all root rot fungus</name>
    <name type="synonym">Gaeumannomyces graminis var. tritici</name>
    <dbReference type="NCBI Taxonomy" id="644352"/>
    <lineage>
        <taxon>Eukaryota</taxon>
        <taxon>Fungi</taxon>
        <taxon>Dikarya</taxon>
        <taxon>Ascomycota</taxon>
        <taxon>Pezizomycotina</taxon>
        <taxon>Sordariomycetes</taxon>
        <taxon>Sordariomycetidae</taxon>
        <taxon>Magnaporthales</taxon>
        <taxon>Magnaporthaceae</taxon>
        <taxon>Gaeumannomyces</taxon>
    </lineage>
</organism>
<dbReference type="EMBL" id="GL385400">
    <property type="protein sequence ID" value="EJT71366.1"/>
    <property type="molecule type" value="Genomic_DNA"/>
</dbReference>
<dbReference type="GeneID" id="20351083"/>
<protein>
    <submittedName>
        <fullName evidence="1 2">Uncharacterized protein</fullName>
    </submittedName>
</protein>
<evidence type="ECO:0000313" key="1">
    <source>
        <dbReference type="EMBL" id="EJT71366.1"/>
    </source>
</evidence>